<evidence type="ECO:0000313" key="3">
    <source>
        <dbReference type="Proteomes" id="UP000265618"/>
    </source>
</evidence>
<name>A0A9K3GKF3_9EUKA</name>
<keyword evidence="3" id="KW-1185">Reference proteome</keyword>
<dbReference type="Proteomes" id="UP000265618">
    <property type="component" value="Unassembled WGS sequence"/>
</dbReference>
<organism evidence="2 3">
    <name type="scientific">Kipferlia bialata</name>
    <dbReference type="NCBI Taxonomy" id="797122"/>
    <lineage>
        <taxon>Eukaryota</taxon>
        <taxon>Metamonada</taxon>
        <taxon>Carpediemonas-like organisms</taxon>
        <taxon>Kipferlia</taxon>
    </lineage>
</organism>
<dbReference type="EMBL" id="BDIP01002323">
    <property type="protein sequence ID" value="GIQ86113.1"/>
    <property type="molecule type" value="Genomic_DNA"/>
</dbReference>
<proteinExistence type="predicted"/>
<sequence length="113" mass="12399">MQRAQATRAQDVYERDRERADQGERIDVIEDAIIHALGTVSQCLGPLSIERETLPEIAQGCLLLRLVLGVIVHHPLLSFTQRLMSCYVSEGVEGCGVSTDALSDVASTIYSNK</sequence>
<feature type="region of interest" description="Disordered" evidence="1">
    <location>
        <begin position="1"/>
        <end position="21"/>
    </location>
</feature>
<reference evidence="2 3" key="1">
    <citation type="journal article" date="2018" name="PLoS ONE">
        <title>The draft genome of Kipferlia bialata reveals reductive genome evolution in fornicate parasites.</title>
        <authorList>
            <person name="Tanifuji G."/>
            <person name="Takabayashi S."/>
            <person name="Kume K."/>
            <person name="Takagi M."/>
            <person name="Nakayama T."/>
            <person name="Kamikawa R."/>
            <person name="Inagaki Y."/>
            <person name="Hashimoto T."/>
        </authorList>
    </citation>
    <scope>NUCLEOTIDE SEQUENCE [LARGE SCALE GENOMIC DNA]</scope>
    <source>
        <strain evidence="2">NY0173</strain>
    </source>
</reference>
<evidence type="ECO:0000256" key="1">
    <source>
        <dbReference type="SAM" id="MobiDB-lite"/>
    </source>
</evidence>
<protein>
    <submittedName>
        <fullName evidence="2">Uncharacterized protein</fullName>
    </submittedName>
</protein>
<feature type="compositionally biased region" description="Basic and acidic residues" evidence="1">
    <location>
        <begin position="11"/>
        <end position="21"/>
    </location>
</feature>
<gene>
    <name evidence="2" type="ORF">KIPB_007902</name>
</gene>
<dbReference type="AlphaFoldDB" id="A0A9K3GKF3"/>
<accession>A0A9K3GKF3</accession>
<comment type="caution">
    <text evidence="2">The sequence shown here is derived from an EMBL/GenBank/DDBJ whole genome shotgun (WGS) entry which is preliminary data.</text>
</comment>
<evidence type="ECO:0000313" key="2">
    <source>
        <dbReference type="EMBL" id="GIQ86113.1"/>
    </source>
</evidence>